<feature type="compositionally biased region" description="Acidic residues" evidence="1">
    <location>
        <begin position="85"/>
        <end position="103"/>
    </location>
</feature>
<gene>
    <name evidence="2" type="ORF">SVIO_058380</name>
</gene>
<keyword evidence="3" id="KW-1185">Reference proteome</keyword>
<dbReference type="AlphaFoldDB" id="A0A4D4L267"/>
<dbReference type="Proteomes" id="UP000301309">
    <property type="component" value="Unassembled WGS sequence"/>
</dbReference>
<organism evidence="2 3">
    <name type="scientific">Streptomyces violaceusniger</name>
    <dbReference type="NCBI Taxonomy" id="68280"/>
    <lineage>
        <taxon>Bacteria</taxon>
        <taxon>Bacillati</taxon>
        <taxon>Actinomycetota</taxon>
        <taxon>Actinomycetes</taxon>
        <taxon>Kitasatosporales</taxon>
        <taxon>Streptomycetaceae</taxon>
        <taxon>Streptomyces</taxon>
        <taxon>Streptomyces violaceusniger group</taxon>
    </lineage>
</organism>
<dbReference type="EMBL" id="BJHW01000001">
    <property type="protein sequence ID" value="GDY55215.1"/>
    <property type="molecule type" value="Genomic_DNA"/>
</dbReference>
<evidence type="ECO:0000313" key="2">
    <source>
        <dbReference type="EMBL" id="GDY55215.1"/>
    </source>
</evidence>
<feature type="region of interest" description="Disordered" evidence="1">
    <location>
        <begin position="1"/>
        <end position="112"/>
    </location>
</feature>
<protein>
    <submittedName>
        <fullName evidence="2">Uncharacterized protein</fullName>
    </submittedName>
</protein>
<feature type="region of interest" description="Disordered" evidence="1">
    <location>
        <begin position="197"/>
        <end position="240"/>
    </location>
</feature>
<dbReference type="RefSeq" id="WP_344590512.1">
    <property type="nucleotide sequence ID" value="NZ_BAAASO010000001.1"/>
</dbReference>
<name>A0A4D4L267_STRVO</name>
<evidence type="ECO:0000313" key="3">
    <source>
        <dbReference type="Proteomes" id="UP000301309"/>
    </source>
</evidence>
<feature type="compositionally biased region" description="Acidic residues" evidence="1">
    <location>
        <begin position="50"/>
        <end position="72"/>
    </location>
</feature>
<reference evidence="2 3" key="1">
    <citation type="journal article" date="2020" name="Int. J. Syst. Evol. Microbiol.">
        <title>Reclassification of Streptomyces castelarensis and Streptomyces sporoclivatus as later heterotypic synonyms of Streptomyces antimycoticus.</title>
        <authorList>
            <person name="Komaki H."/>
            <person name="Tamura T."/>
        </authorList>
    </citation>
    <scope>NUCLEOTIDE SEQUENCE [LARGE SCALE GENOMIC DNA]</scope>
    <source>
        <strain evidence="2 3">NBRC 13459</strain>
    </source>
</reference>
<feature type="compositionally biased region" description="Basic and acidic residues" evidence="1">
    <location>
        <begin position="202"/>
        <end position="240"/>
    </location>
</feature>
<proteinExistence type="predicted"/>
<evidence type="ECO:0000256" key="1">
    <source>
        <dbReference type="SAM" id="MobiDB-lite"/>
    </source>
</evidence>
<sequence>MEQSTGPIIPPMHTAGTDPGYIPGLTSPRPADVEEDTPDKAAAERPPEEVTAEDEPELDEDGGVEAEAESDGETGASKDVVASDGEADDEKDADADEDSEEDGGAVFEVSDRRGAIRAGRRGVTFELDGEKAEFGWDEIGAVEVDTPRFGKRFGITVYTTNQRWYTADVEAPARKLLKEWTAELDAVLDAYFEDAEDGGAEAEAKSDEAKSDEAKDTDAKNAKNAKNTDAENTDAKDATS</sequence>
<feature type="compositionally biased region" description="Basic and acidic residues" evidence="1">
    <location>
        <begin position="38"/>
        <end position="48"/>
    </location>
</feature>
<comment type="caution">
    <text evidence="2">The sequence shown here is derived from an EMBL/GenBank/DDBJ whole genome shotgun (WGS) entry which is preliminary data.</text>
</comment>
<accession>A0A4D4L267</accession>